<name>A0A0M2SEJ7_9BACI</name>
<dbReference type="GO" id="GO:0016301">
    <property type="term" value="F:kinase activity"/>
    <property type="evidence" value="ECO:0007669"/>
    <property type="project" value="UniProtKB-KW"/>
</dbReference>
<dbReference type="PANTHER" id="PTHR34299">
    <property type="entry name" value="DIACYLGLYCEROL KINASE"/>
    <property type="match status" value="1"/>
</dbReference>
<keyword evidence="8" id="KW-0418">Kinase</keyword>
<evidence type="ECO:0000256" key="10">
    <source>
        <dbReference type="ARBA" id="ARBA00022989"/>
    </source>
</evidence>
<dbReference type="AlphaFoldDB" id="A0A0M2SEJ7"/>
<feature type="binding site" evidence="17">
    <location>
        <position position="15"/>
    </location>
    <ligand>
        <name>ATP</name>
        <dbReference type="ChEBI" id="CHEBI:30616"/>
    </ligand>
</feature>
<evidence type="ECO:0000256" key="19">
    <source>
        <dbReference type="SAM" id="Phobius"/>
    </source>
</evidence>
<keyword evidence="4" id="KW-0444">Lipid biosynthesis</keyword>
<dbReference type="EMBL" id="LAYY01000101">
    <property type="protein sequence ID" value="KKK33159.1"/>
    <property type="molecule type" value="Genomic_DNA"/>
</dbReference>
<evidence type="ECO:0000256" key="16">
    <source>
        <dbReference type="PIRSR" id="PIRSR600829-2"/>
    </source>
</evidence>
<dbReference type="GO" id="GO:0008654">
    <property type="term" value="P:phospholipid biosynthetic process"/>
    <property type="evidence" value="ECO:0007669"/>
    <property type="project" value="UniProtKB-KW"/>
</dbReference>
<dbReference type="OrthoDB" id="9789934at2"/>
<sequence>MNMGSSGKNANGKSRLTRSFAYAFAGIRAGLKQERNLQIHLGISMAVILLGYFLHISAVEWLFICLSIGGMLAAELMNSAIERVVDLVTTEYHPLAKQAKDMAAGAVLLLAITSVVIGLVIFGPRLLLFFL</sequence>
<keyword evidence="5" id="KW-0808">Transferase</keyword>
<feature type="active site" description="Proton acceptor" evidence="15">
    <location>
        <position position="75"/>
    </location>
</feature>
<feature type="binding site" evidence="17">
    <location>
        <begin position="100"/>
        <end position="101"/>
    </location>
    <ligand>
        <name>ATP</name>
        <dbReference type="ChEBI" id="CHEBI:30616"/>
    </ligand>
</feature>
<dbReference type="Gene3D" id="1.10.287.3610">
    <property type="match status" value="1"/>
</dbReference>
<comment type="similarity">
    <text evidence="2">Belongs to the bacterial diacylglycerol kinase family.</text>
</comment>
<keyword evidence="14" id="KW-1208">Phospholipid metabolism</keyword>
<evidence type="ECO:0000256" key="1">
    <source>
        <dbReference type="ARBA" id="ARBA00004651"/>
    </source>
</evidence>
<organism evidence="20 21">
    <name type="scientific">Mesobacillus campisalis</name>
    <dbReference type="NCBI Taxonomy" id="1408103"/>
    <lineage>
        <taxon>Bacteria</taxon>
        <taxon>Bacillati</taxon>
        <taxon>Bacillota</taxon>
        <taxon>Bacilli</taxon>
        <taxon>Bacillales</taxon>
        <taxon>Bacillaceae</taxon>
        <taxon>Mesobacillus</taxon>
    </lineage>
</organism>
<accession>A0A0M2SEJ7</accession>
<proteinExistence type="inferred from homology"/>
<reference evidence="20 21" key="1">
    <citation type="submission" date="2015-04" db="EMBL/GenBank/DDBJ databases">
        <title>Taxonomic description and genome sequence of Bacillus campisalis sp. nov., a novel member of the genus Bacillus isolated from solar saltern.</title>
        <authorList>
            <person name="Mathan Kumar R."/>
            <person name="Kaur G."/>
            <person name="Kumar A."/>
            <person name="Singh N.K."/>
            <person name="Kaur N."/>
            <person name="Kumar N."/>
            <person name="Mayilraj S."/>
        </authorList>
    </citation>
    <scope>NUCLEOTIDE SEQUENCE [LARGE SCALE GENOMIC DNA]</scope>
    <source>
        <strain evidence="20 21">SA2-6</strain>
    </source>
</reference>
<keyword evidence="21" id="KW-1185">Reference proteome</keyword>
<keyword evidence="10 19" id="KW-1133">Transmembrane helix</keyword>
<keyword evidence="9 17" id="KW-0067">ATP-binding</keyword>
<feature type="binding site" evidence="17">
    <location>
        <begin position="91"/>
        <end position="93"/>
    </location>
    <ligand>
        <name>ATP</name>
        <dbReference type="ChEBI" id="CHEBI:30616"/>
    </ligand>
</feature>
<comment type="cofactor">
    <cofactor evidence="18">
        <name>Mg(2+)</name>
        <dbReference type="ChEBI" id="CHEBI:18420"/>
    </cofactor>
    <text evidence="18">Mn(2+), Zn(2+), Cd(2+) and Co(2+) support activity to lesser extents.</text>
</comment>
<evidence type="ECO:0008006" key="22">
    <source>
        <dbReference type="Google" id="ProtNLM"/>
    </source>
</evidence>
<keyword evidence="18" id="KW-0460">Magnesium</keyword>
<feature type="binding site" evidence="17">
    <location>
        <position position="22"/>
    </location>
    <ligand>
        <name>ATP</name>
        <dbReference type="ChEBI" id="CHEBI:30616"/>
    </ligand>
</feature>
<evidence type="ECO:0000256" key="13">
    <source>
        <dbReference type="ARBA" id="ARBA00023209"/>
    </source>
</evidence>
<evidence type="ECO:0000313" key="21">
    <source>
        <dbReference type="Proteomes" id="UP000034166"/>
    </source>
</evidence>
<dbReference type="CDD" id="cd14265">
    <property type="entry name" value="UDPK_IM_like"/>
    <property type="match status" value="1"/>
</dbReference>
<evidence type="ECO:0000256" key="18">
    <source>
        <dbReference type="PIRSR" id="PIRSR600829-4"/>
    </source>
</evidence>
<keyword evidence="12 19" id="KW-0472">Membrane</keyword>
<feature type="binding site" evidence="16">
    <location>
        <position position="15"/>
    </location>
    <ligand>
        <name>substrate</name>
    </ligand>
</feature>
<feature type="transmembrane region" description="Helical" evidence="19">
    <location>
        <begin position="37"/>
        <end position="55"/>
    </location>
</feature>
<evidence type="ECO:0000256" key="11">
    <source>
        <dbReference type="ARBA" id="ARBA00023098"/>
    </source>
</evidence>
<protein>
    <recommendedName>
        <fullName evidence="22">Diacylglycerol kinase</fullName>
    </recommendedName>
</protein>
<evidence type="ECO:0000256" key="4">
    <source>
        <dbReference type="ARBA" id="ARBA00022516"/>
    </source>
</evidence>
<feature type="transmembrane region" description="Helical" evidence="19">
    <location>
        <begin position="102"/>
        <end position="122"/>
    </location>
</feature>
<comment type="caution">
    <text evidence="20">The sequence shown here is derived from an EMBL/GenBank/DDBJ whole genome shotgun (WGS) entry which is preliminary data.</text>
</comment>
<evidence type="ECO:0000256" key="6">
    <source>
        <dbReference type="ARBA" id="ARBA00022692"/>
    </source>
</evidence>
<keyword evidence="3" id="KW-1003">Cell membrane</keyword>
<keyword evidence="6 19" id="KW-0812">Transmembrane</keyword>
<comment type="subcellular location">
    <subcellularLocation>
        <location evidence="1">Cell membrane</location>
        <topology evidence="1">Multi-pass membrane protein</topology>
    </subcellularLocation>
</comment>
<evidence type="ECO:0000313" key="20">
    <source>
        <dbReference type="EMBL" id="KKK33159.1"/>
    </source>
</evidence>
<feature type="binding site" evidence="17">
    <location>
        <position position="82"/>
    </location>
    <ligand>
        <name>ATP</name>
        <dbReference type="ChEBI" id="CHEBI:30616"/>
    </ligand>
</feature>
<evidence type="ECO:0000256" key="2">
    <source>
        <dbReference type="ARBA" id="ARBA00005967"/>
    </source>
</evidence>
<dbReference type="Proteomes" id="UP000034166">
    <property type="component" value="Unassembled WGS sequence"/>
</dbReference>
<dbReference type="GO" id="GO:0046872">
    <property type="term" value="F:metal ion binding"/>
    <property type="evidence" value="ECO:0007669"/>
    <property type="project" value="UniProtKB-KW"/>
</dbReference>
<feature type="binding site" evidence="16">
    <location>
        <position position="75"/>
    </location>
    <ligand>
        <name>substrate</name>
    </ligand>
</feature>
<evidence type="ECO:0000256" key="5">
    <source>
        <dbReference type="ARBA" id="ARBA00022679"/>
    </source>
</evidence>
<dbReference type="PATRIC" id="fig|1408103.3.peg.5353"/>
<keyword evidence="7 17" id="KW-0547">Nucleotide-binding</keyword>
<evidence type="ECO:0000256" key="14">
    <source>
        <dbReference type="ARBA" id="ARBA00023264"/>
    </source>
</evidence>
<dbReference type="InterPro" id="IPR000829">
    <property type="entry name" value="DAGK"/>
</dbReference>
<gene>
    <name evidence="20" type="ORF">WQ57_24805</name>
</gene>
<feature type="binding site" evidence="18">
    <location>
        <position position="34"/>
    </location>
    <ligand>
        <name>a divalent metal cation</name>
        <dbReference type="ChEBI" id="CHEBI:60240"/>
    </ligand>
</feature>
<evidence type="ECO:0000256" key="17">
    <source>
        <dbReference type="PIRSR" id="PIRSR600829-3"/>
    </source>
</evidence>
<dbReference type="GO" id="GO:0005524">
    <property type="term" value="F:ATP binding"/>
    <property type="evidence" value="ECO:0007669"/>
    <property type="project" value="UniProtKB-KW"/>
</dbReference>
<keyword evidence="13" id="KW-0594">Phospholipid biosynthesis</keyword>
<evidence type="ECO:0000256" key="15">
    <source>
        <dbReference type="PIRSR" id="PIRSR600829-1"/>
    </source>
</evidence>
<keyword evidence="11" id="KW-0443">Lipid metabolism</keyword>
<feature type="binding site" evidence="17">
    <location>
        <position position="34"/>
    </location>
    <ligand>
        <name>ATP</name>
        <dbReference type="ChEBI" id="CHEBI:30616"/>
    </ligand>
</feature>
<keyword evidence="18" id="KW-0479">Metal-binding</keyword>
<evidence type="ECO:0000256" key="12">
    <source>
        <dbReference type="ARBA" id="ARBA00023136"/>
    </source>
</evidence>
<evidence type="ECO:0000256" key="8">
    <source>
        <dbReference type="ARBA" id="ARBA00022777"/>
    </source>
</evidence>
<dbReference type="RefSeq" id="WP_046526306.1">
    <property type="nucleotide sequence ID" value="NZ_LAYY01000101.1"/>
</dbReference>
<evidence type="ECO:0000256" key="7">
    <source>
        <dbReference type="ARBA" id="ARBA00022741"/>
    </source>
</evidence>
<dbReference type="InterPro" id="IPR036945">
    <property type="entry name" value="DAGK_sf"/>
</dbReference>
<evidence type="ECO:0000256" key="3">
    <source>
        <dbReference type="ARBA" id="ARBA00022475"/>
    </source>
</evidence>
<dbReference type="InterPro" id="IPR033717">
    <property type="entry name" value="UDPK"/>
</dbReference>
<dbReference type="Pfam" id="PF01219">
    <property type="entry name" value="DAGK_prokar"/>
    <property type="match status" value="1"/>
</dbReference>
<dbReference type="PANTHER" id="PTHR34299:SF1">
    <property type="entry name" value="DIACYLGLYCEROL KINASE"/>
    <property type="match status" value="1"/>
</dbReference>
<dbReference type="GO" id="GO:0005886">
    <property type="term" value="C:plasma membrane"/>
    <property type="evidence" value="ECO:0007669"/>
    <property type="project" value="UniProtKB-SubCell"/>
</dbReference>
<dbReference type="PROSITE" id="PS01069">
    <property type="entry name" value="DAGK_PROKAR"/>
    <property type="match status" value="1"/>
</dbReference>
<evidence type="ECO:0000256" key="9">
    <source>
        <dbReference type="ARBA" id="ARBA00022840"/>
    </source>
</evidence>
<feature type="binding site" evidence="18">
    <location>
        <position position="82"/>
    </location>
    <ligand>
        <name>a divalent metal cation</name>
        <dbReference type="ChEBI" id="CHEBI:60240"/>
    </ligand>
</feature>